<dbReference type="AlphaFoldDB" id="A0A5J5AZZ8"/>
<gene>
    <name evidence="3" type="ORF">F0562_028457</name>
</gene>
<reference evidence="3 4" key="1">
    <citation type="submission" date="2019-09" db="EMBL/GenBank/DDBJ databases">
        <title>A chromosome-level genome assembly of the Chinese tupelo Nyssa sinensis.</title>
        <authorList>
            <person name="Yang X."/>
            <person name="Kang M."/>
            <person name="Yang Y."/>
            <person name="Xiong H."/>
            <person name="Wang M."/>
            <person name="Zhang Z."/>
            <person name="Wang Z."/>
            <person name="Wu H."/>
            <person name="Ma T."/>
            <person name="Liu J."/>
            <person name="Xi Z."/>
        </authorList>
    </citation>
    <scope>NUCLEOTIDE SEQUENCE [LARGE SCALE GENOMIC DNA]</scope>
    <source>
        <strain evidence="3">J267</strain>
        <tissue evidence="3">Leaf</tissue>
    </source>
</reference>
<accession>A0A5J5AZZ8</accession>
<protein>
    <submittedName>
        <fullName evidence="3">Uncharacterized protein</fullName>
    </submittedName>
</protein>
<evidence type="ECO:0000313" key="4">
    <source>
        <dbReference type="Proteomes" id="UP000325577"/>
    </source>
</evidence>
<feature type="transmembrane region" description="Helical" evidence="2">
    <location>
        <begin position="98"/>
        <end position="115"/>
    </location>
</feature>
<dbReference type="GO" id="GO:0005739">
    <property type="term" value="C:mitochondrion"/>
    <property type="evidence" value="ECO:0007669"/>
    <property type="project" value="TreeGrafter"/>
</dbReference>
<evidence type="ECO:0000313" key="3">
    <source>
        <dbReference type="EMBL" id="KAA8535979.1"/>
    </source>
</evidence>
<dbReference type="OrthoDB" id="426386at2759"/>
<evidence type="ECO:0000256" key="2">
    <source>
        <dbReference type="SAM" id="Phobius"/>
    </source>
</evidence>
<dbReference type="PANTHER" id="PTHR21377:SF0">
    <property type="entry name" value="PROTEIN FAM210B, MITOCHONDRIAL"/>
    <property type="match status" value="1"/>
</dbReference>
<keyword evidence="2" id="KW-0472">Membrane</keyword>
<keyword evidence="2" id="KW-1133">Transmembrane helix</keyword>
<keyword evidence="4" id="KW-1185">Reference proteome</keyword>
<sequence>MRAVSTTKEEETQKLPQTNSEMTDGYILEETAHDQGGMVVNKKNRTAELAASSGGALALAILLNKALFPVWVPITVALTPPVARYLVRQQIGKNSGMYFHVVDVLVFAMLEFFFGDVPDDARVKKSS</sequence>
<name>A0A5J5AZZ8_9ASTE</name>
<organism evidence="3 4">
    <name type="scientific">Nyssa sinensis</name>
    <dbReference type="NCBI Taxonomy" id="561372"/>
    <lineage>
        <taxon>Eukaryota</taxon>
        <taxon>Viridiplantae</taxon>
        <taxon>Streptophyta</taxon>
        <taxon>Embryophyta</taxon>
        <taxon>Tracheophyta</taxon>
        <taxon>Spermatophyta</taxon>
        <taxon>Magnoliopsida</taxon>
        <taxon>eudicotyledons</taxon>
        <taxon>Gunneridae</taxon>
        <taxon>Pentapetalae</taxon>
        <taxon>asterids</taxon>
        <taxon>Cornales</taxon>
        <taxon>Nyssaceae</taxon>
        <taxon>Nyssa</taxon>
    </lineage>
</organism>
<dbReference type="PANTHER" id="PTHR21377">
    <property type="entry name" value="PROTEIN FAM210B, MITOCHONDRIAL"/>
    <property type="match status" value="1"/>
</dbReference>
<keyword evidence="2" id="KW-0812">Transmembrane</keyword>
<dbReference type="InterPro" id="IPR045866">
    <property type="entry name" value="FAM210A/B-like"/>
</dbReference>
<dbReference type="Proteomes" id="UP000325577">
    <property type="component" value="Linkage Group LG16"/>
</dbReference>
<feature type="region of interest" description="Disordered" evidence="1">
    <location>
        <begin position="1"/>
        <end position="25"/>
    </location>
</feature>
<evidence type="ECO:0000256" key="1">
    <source>
        <dbReference type="SAM" id="MobiDB-lite"/>
    </source>
</evidence>
<proteinExistence type="predicted"/>
<dbReference type="EMBL" id="CM018039">
    <property type="protein sequence ID" value="KAA8535979.1"/>
    <property type="molecule type" value="Genomic_DNA"/>
</dbReference>